<dbReference type="Gene3D" id="1.20.1050.10">
    <property type="match status" value="1"/>
</dbReference>
<dbReference type="SUPFAM" id="SSF52833">
    <property type="entry name" value="Thioredoxin-like"/>
    <property type="match status" value="1"/>
</dbReference>
<name>A0AAX4HQB3_9BACT</name>
<dbReference type="InterPro" id="IPR004045">
    <property type="entry name" value="Glutathione_S-Trfase_N"/>
</dbReference>
<keyword evidence="3" id="KW-1185">Reference proteome</keyword>
<evidence type="ECO:0000313" key="3">
    <source>
        <dbReference type="Proteomes" id="UP001324634"/>
    </source>
</evidence>
<dbReference type="EMBL" id="CP139487">
    <property type="protein sequence ID" value="WPU65311.1"/>
    <property type="molecule type" value="Genomic_DNA"/>
</dbReference>
<dbReference type="SUPFAM" id="SSF47616">
    <property type="entry name" value="GST C-terminal domain-like"/>
    <property type="match status" value="1"/>
</dbReference>
<dbReference type="AlphaFoldDB" id="A0AAX4HQB3"/>
<protein>
    <submittedName>
        <fullName evidence="2">Glutaredoxin 2</fullName>
    </submittedName>
</protein>
<dbReference type="InterPro" id="IPR036249">
    <property type="entry name" value="Thioredoxin-like_sf"/>
</dbReference>
<dbReference type="NCBIfam" id="NF007702">
    <property type="entry name" value="PRK10387.1"/>
    <property type="match status" value="1"/>
</dbReference>
<dbReference type="InterPro" id="IPR007494">
    <property type="entry name" value="Glutaredoxin2_C"/>
</dbReference>
<accession>A0AAX4HQB3</accession>
<gene>
    <name evidence="2" type="primary">grxB</name>
    <name evidence="2" type="ORF">SOO65_00960</name>
</gene>
<organism evidence="2 3">
    <name type="scientific">Peredibacter starrii</name>
    <dbReference type="NCBI Taxonomy" id="28202"/>
    <lineage>
        <taxon>Bacteria</taxon>
        <taxon>Pseudomonadati</taxon>
        <taxon>Bdellovibrionota</taxon>
        <taxon>Bacteriovoracia</taxon>
        <taxon>Bacteriovoracales</taxon>
        <taxon>Bacteriovoracaceae</taxon>
        <taxon>Peredibacter</taxon>
    </lineage>
</organism>
<sequence length="215" mass="25353">MELTLYHYVHCPFCVRVRMATGFLKLPYESKVVPYDDEATPVRLTGVKMLPIMEIDGKAMNESLDIIALLDKENKLKINDLKNSPEYPQFEALLGRLGSDVHSLAMPYWIWTPEFNETSRAYFQKKKEQKRGPFKDLVKKQAQFADNIRKELDVLEKNLRPFYLSEKFTAYDILLASHIWGLYVVPEFQFSEGLHKYLQNVKGICEFNYHEDFWR</sequence>
<reference evidence="2 3" key="1">
    <citation type="submission" date="2023-11" db="EMBL/GenBank/DDBJ databases">
        <title>Peredibacter starrii A3.12.</title>
        <authorList>
            <person name="Mitchell R.J."/>
        </authorList>
    </citation>
    <scope>NUCLEOTIDE SEQUENCE [LARGE SCALE GENOMIC DNA]</scope>
    <source>
        <strain evidence="2 3">A3.12</strain>
    </source>
</reference>
<evidence type="ECO:0000313" key="2">
    <source>
        <dbReference type="EMBL" id="WPU65311.1"/>
    </source>
</evidence>
<dbReference type="InterPro" id="IPR036282">
    <property type="entry name" value="Glutathione-S-Trfase_C_sf"/>
</dbReference>
<dbReference type="Proteomes" id="UP001324634">
    <property type="component" value="Chromosome"/>
</dbReference>
<dbReference type="RefSeq" id="WP_321395548.1">
    <property type="nucleotide sequence ID" value="NZ_CP139487.1"/>
</dbReference>
<dbReference type="Pfam" id="PF13417">
    <property type="entry name" value="GST_N_3"/>
    <property type="match status" value="1"/>
</dbReference>
<dbReference type="Pfam" id="PF04399">
    <property type="entry name" value="Glutaredoxin2_C"/>
    <property type="match status" value="1"/>
</dbReference>
<dbReference type="KEGG" id="psti:SOO65_00960"/>
<proteinExistence type="predicted"/>
<dbReference type="PROSITE" id="PS50404">
    <property type="entry name" value="GST_NTER"/>
    <property type="match status" value="1"/>
</dbReference>
<feature type="domain" description="GST N-terminal" evidence="1">
    <location>
        <begin position="1"/>
        <end position="78"/>
    </location>
</feature>
<dbReference type="Gene3D" id="3.40.30.10">
    <property type="entry name" value="Glutaredoxin"/>
    <property type="match status" value="1"/>
</dbReference>
<evidence type="ECO:0000259" key="1">
    <source>
        <dbReference type="PROSITE" id="PS50404"/>
    </source>
</evidence>